<protein>
    <submittedName>
        <fullName evidence="3">Uncharacterized protein</fullName>
    </submittedName>
</protein>
<feature type="transmembrane region" description="Helical" evidence="2">
    <location>
        <begin position="557"/>
        <end position="582"/>
    </location>
</feature>
<dbReference type="Proteomes" id="UP000674179">
    <property type="component" value="Chromosome 3"/>
</dbReference>
<feature type="region of interest" description="Disordered" evidence="1">
    <location>
        <begin position="655"/>
        <end position="675"/>
    </location>
</feature>
<keyword evidence="2" id="KW-0812">Transmembrane</keyword>
<dbReference type="RefSeq" id="XP_067696071.1">
    <property type="nucleotide sequence ID" value="XM_067840045.1"/>
</dbReference>
<feature type="region of interest" description="Disordered" evidence="1">
    <location>
        <begin position="169"/>
        <end position="188"/>
    </location>
</feature>
<evidence type="ECO:0000313" key="3">
    <source>
        <dbReference type="EMBL" id="KAG5486990.1"/>
    </source>
</evidence>
<feature type="region of interest" description="Disordered" evidence="1">
    <location>
        <begin position="272"/>
        <end position="335"/>
    </location>
</feature>
<feature type="compositionally biased region" description="Low complexity" evidence="1">
    <location>
        <begin position="281"/>
        <end position="296"/>
    </location>
</feature>
<feature type="transmembrane region" description="Helical" evidence="2">
    <location>
        <begin position="969"/>
        <end position="986"/>
    </location>
</feature>
<dbReference type="OrthoDB" id="267274at2759"/>
<feature type="compositionally biased region" description="Basic and acidic residues" evidence="1">
    <location>
        <begin position="68"/>
        <end position="81"/>
    </location>
</feature>
<name>A0A836HMU0_LEIEN</name>
<feature type="region of interest" description="Disordered" evidence="1">
    <location>
        <begin position="600"/>
        <end position="630"/>
    </location>
</feature>
<organism evidence="3 4">
    <name type="scientific">Leishmania enriettii</name>
    <dbReference type="NCBI Taxonomy" id="5663"/>
    <lineage>
        <taxon>Eukaryota</taxon>
        <taxon>Discoba</taxon>
        <taxon>Euglenozoa</taxon>
        <taxon>Kinetoplastea</taxon>
        <taxon>Metakinetoplastina</taxon>
        <taxon>Trypanosomatida</taxon>
        <taxon>Trypanosomatidae</taxon>
        <taxon>Leishmaniinae</taxon>
        <taxon>Leishmania</taxon>
    </lineage>
</organism>
<feature type="transmembrane region" description="Helical" evidence="2">
    <location>
        <begin position="1065"/>
        <end position="1089"/>
    </location>
</feature>
<dbReference type="KEGG" id="lenr:94175555"/>
<evidence type="ECO:0000256" key="2">
    <source>
        <dbReference type="SAM" id="Phobius"/>
    </source>
</evidence>
<keyword evidence="4" id="KW-1185">Reference proteome</keyword>
<gene>
    <name evidence="3" type="ORF">CUR178_08418</name>
</gene>
<keyword evidence="2" id="KW-0472">Membrane</keyword>
<comment type="caution">
    <text evidence="3">The sequence shown here is derived from an EMBL/GenBank/DDBJ whole genome shotgun (WGS) entry which is preliminary data.</text>
</comment>
<feature type="compositionally biased region" description="Gly residues" evidence="1">
    <location>
        <begin position="666"/>
        <end position="675"/>
    </location>
</feature>
<reference evidence="3 4" key="1">
    <citation type="submission" date="2021-02" db="EMBL/GenBank/DDBJ databases">
        <title>Leishmania (Mundinia) enrietti genome sequencing and assembly.</title>
        <authorList>
            <person name="Almutairi H."/>
            <person name="Gatherer D."/>
        </authorList>
    </citation>
    <scope>NUCLEOTIDE SEQUENCE [LARGE SCALE GENOMIC DNA]</scope>
    <source>
        <strain evidence="3">CUR178</strain>
    </source>
</reference>
<proteinExistence type="predicted"/>
<feature type="region of interest" description="Disordered" evidence="1">
    <location>
        <begin position="51"/>
        <end position="81"/>
    </location>
</feature>
<feature type="transmembrane region" description="Helical" evidence="2">
    <location>
        <begin position="476"/>
        <end position="499"/>
    </location>
</feature>
<evidence type="ECO:0000256" key="1">
    <source>
        <dbReference type="SAM" id="MobiDB-lite"/>
    </source>
</evidence>
<accession>A0A836HMU0</accession>
<keyword evidence="2" id="KW-1133">Transmembrane helix</keyword>
<dbReference type="GeneID" id="94175555"/>
<dbReference type="AlphaFoldDB" id="A0A836HMU0"/>
<dbReference type="EMBL" id="JAFHKP010000003">
    <property type="protein sequence ID" value="KAG5486990.1"/>
    <property type="molecule type" value="Genomic_DNA"/>
</dbReference>
<sequence>MWPSTPAGAPSAGYRDPTALFTESDTASTTTTCSVASNVDCRTLQDLMEAESRTPAASMHARATRGPKGADARAQEEWARRQRERQERRFFRKRGALDYQRSVVFSRAAREQSARVENAIYAHPQQPQRGFAFQSPISDDEPAGDCVPKELQPWYVASNSAVRRAPASAGAKPWKSRHSSAHVASVGSEDIRSGAEGFASTGTLTGPFTAADVADDLGIGFESGKVDAFGSVVVRSSIRSAGAGTTSVNVLQSRPASRSGYVAQLPETDRVRAAAGSRTGRAPTSARAAQPAALLSPGSIREGSACDQAAGGKPVVSGDACDDVDPGAGGEGTAKVSTTAAAVTYNDSDSAEWHAWGGRPPLRAHCYVEQPNGIFLDHARHAELLAEYAVEAEMRHARENDDAYRARRWTRHLYGRSGEETRRGGGLRQDGTIAATASANASATAMTRGCYHWLYDAATYRHRFVSTLRYLQRVHVFLVAFAAGVSLLMLLAITVPFPAPSVGGAGDGGGASAVLLLALFADASVTPTGASAAAHVLPVMEQGDPALALVLALFQVYHTSLLLCLCLLLVITGCAPVPWSVAEWYWMAQRRRWLQEEHEGAERASDCGGEAGTREERGGRGGGRSTSAASSSDIAFASGSSAAGLQGLRGTSCTARRDATSSSNTLGGGTGKHGGGSRSALFATMCSHHSPDDRLSLSMGGDGGWVKRKAHISDELNCGATYAYQHYRKDSYPHTDSGLASTGGWGMWGTAQRTPPSAATMVSPRGHKGVSACYRPLHHNSASGSPTGSATTDTLWRHQQHKLQGAFTLGRTHSAAALSAAPFLAPATATAQWGGGASVTRALRPPPSLMLSPAGALEGGLSAENVFTRTFDHIERCAMQRVCSALHKLARAFCLPCARRGDGTITSSGAGGAQGGTTREAAVSPHYLEGGASAAGRGLGFPPLSAENHRTNSRASAPLYLHFMFQPRLWCVVVALVLTIVEIAFVDERSVELLWLAQPPSWWLASATSPQRTVSTGDVFLPHVWTVVNFTPMPARTSGTGVPLAAAASDAPVLPDDAECTSGHVWRVLMAVYATRMAVLWVSLMLNLFF</sequence>
<evidence type="ECO:0000313" key="4">
    <source>
        <dbReference type="Proteomes" id="UP000674179"/>
    </source>
</evidence>